<proteinExistence type="predicted"/>
<dbReference type="EMBL" id="CAACVS010000013">
    <property type="protein sequence ID" value="VEU33899.1"/>
    <property type="molecule type" value="Genomic_DNA"/>
</dbReference>
<evidence type="ECO:0000313" key="2">
    <source>
        <dbReference type="EMBL" id="VEU33899.1"/>
    </source>
</evidence>
<keyword evidence="3" id="KW-1185">Reference proteome</keyword>
<accession>A0A448YVW4</accession>
<gene>
    <name evidence="2" type="ORF">PSNMU_V1.4_AUG-EV-PASAV3_0005890</name>
</gene>
<evidence type="ECO:0000256" key="1">
    <source>
        <dbReference type="SAM" id="MobiDB-lite"/>
    </source>
</evidence>
<name>A0A448YVW4_9STRA</name>
<organism evidence="2 3">
    <name type="scientific">Pseudo-nitzschia multistriata</name>
    <dbReference type="NCBI Taxonomy" id="183589"/>
    <lineage>
        <taxon>Eukaryota</taxon>
        <taxon>Sar</taxon>
        <taxon>Stramenopiles</taxon>
        <taxon>Ochrophyta</taxon>
        <taxon>Bacillariophyta</taxon>
        <taxon>Bacillariophyceae</taxon>
        <taxon>Bacillariophycidae</taxon>
        <taxon>Bacillariales</taxon>
        <taxon>Bacillariaceae</taxon>
        <taxon>Pseudo-nitzschia</taxon>
    </lineage>
</organism>
<dbReference type="AlphaFoldDB" id="A0A448YVW4"/>
<protein>
    <submittedName>
        <fullName evidence="2">Uncharacterized protein</fullName>
    </submittedName>
</protein>
<sequence>MANIHPAFANPCGRYKIAGPTIPLMIPSTADVRSPPLGGGCASASPAVSSCHRGGRPINSFPSSSSSGW</sequence>
<dbReference type="Proteomes" id="UP000291116">
    <property type="component" value="Unassembled WGS sequence"/>
</dbReference>
<reference evidence="2 3" key="1">
    <citation type="submission" date="2019-01" db="EMBL/GenBank/DDBJ databases">
        <authorList>
            <person name="Ferrante I. M."/>
        </authorList>
    </citation>
    <scope>NUCLEOTIDE SEQUENCE [LARGE SCALE GENOMIC DNA]</scope>
    <source>
        <strain evidence="2 3">B856</strain>
    </source>
</reference>
<feature type="region of interest" description="Disordered" evidence="1">
    <location>
        <begin position="44"/>
        <end position="69"/>
    </location>
</feature>
<evidence type="ECO:0000313" key="3">
    <source>
        <dbReference type="Proteomes" id="UP000291116"/>
    </source>
</evidence>